<accession>A0A0G0I5S8</accession>
<reference evidence="1 2" key="1">
    <citation type="journal article" date="2015" name="Nature">
        <title>rRNA introns, odd ribosomes, and small enigmatic genomes across a large radiation of phyla.</title>
        <authorList>
            <person name="Brown C.T."/>
            <person name="Hug L.A."/>
            <person name="Thomas B.C."/>
            <person name="Sharon I."/>
            <person name="Castelle C.J."/>
            <person name="Singh A."/>
            <person name="Wilkins M.J."/>
            <person name="Williams K.H."/>
            <person name="Banfield J.F."/>
        </authorList>
    </citation>
    <scope>NUCLEOTIDE SEQUENCE [LARGE SCALE GENOMIC DNA]</scope>
</reference>
<feature type="non-terminal residue" evidence="1">
    <location>
        <position position="27"/>
    </location>
</feature>
<proteinExistence type="predicted"/>
<dbReference type="Proteomes" id="UP000034075">
    <property type="component" value="Unassembled WGS sequence"/>
</dbReference>
<dbReference type="EMBL" id="LBSF01000026">
    <property type="protein sequence ID" value="KKQ11461.1"/>
    <property type="molecule type" value="Genomic_DNA"/>
</dbReference>
<evidence type="ECO:0000313" key="1">
    <source>
        <dbReference type="EMBL" id="KKQ11461.1"/>
    </source>
</evidence>
<organism evidence="1 2">
    <name type="scientific">candidate division WS6 bacterium GW2011_GWC2_36_7</name>
    <dbReference type="NCBI Taxonomy" id="1619091"/>
    <lineage>
        <taxon>Bacteria</taxon>
        <taxon>Candidatus Dojkabacteria</taxon>
    </lineage>
</organism>
<gene>
    <name evidence="1" type="ORF">US24_C0026G0011</name>
</gene>
<sequence>MIPVSKPYIGDEETNAVVEVLKSGMIA</sequence>
<dbReference type="AlphaFoldDB" id="A0A0G0I5S8"/>
<comment type="caution">
    <text evidence="1">The sequence shown here is derived from an EMBL/GenBank/DDBJ whole genome shotgun (WGS) entry which is preliminary data.</text>
</comment>
<evidence type="ECO:0000313" key="2">
    <source>
        <dbReference type="Proteomes" id="UP000034075"/>
    </source>
</evidence>
<name>A0A0G0I5S8_9BACT</name>
<protein>
    <submittedName>
        <fullName evidence="1">Uncharacterized protein</fullName>
    </submittedName>
</protein>